<keyword evidence="2" id="KW-1185">Reference proteome</keyword>
<sequence>MNKILTSAALIGAGYAVYNATQKNKMFSSRNMKKIQKKMTKALF</sequence>
<dbReference type="RefSeq" id="WP_082851637.1">
    <property type="nucleotide sequence ID" value="NZ_CANKUS010000010.1"/>
</dbReference>
<organism evidence="1 2">
    <name type="scientific">Cytobacillus gottheilii</name>
    <dbReference type="NCBI Taxonomy" id="859144"/>
    <lineage>
        <taxon>Bacteria</taxon>
        <taxon>Bacillati</taxon>
        <taxon>Bacillota</taxon>
        <taxon>Bacilli</taxon>
        <taxon>Bacillales</taxon>
        <taxon>Bacillaceae</taxon>
        <taxon>Cytobacillus</taxon>
    </lineage>
</organism>
<dbReference type="InterPro" id="IPR025029">
    <property type="entry name" value="DUF3918"/>
</dbReference>
<reference evidence="1 2" key="1">
    <citation type="submission" date="2021-03" db="EMBL/GenBank/DDBJ databases">
        <title>The first data on the complete genome of the tetrodotoxin-producing bacterium.</title>
        <authorList>
            <person name="Melnikova D.I."/>
            <person name="Nijland R."/>
            <person name="Magarlamov T.Y."/>
        </authorList>
    </citation>
    <scope>NUCLEOTIDE SEQUENCE [LARGE SCALE GENOMIC DNA]</scope>
    <source>
        <strain evidence="1 2">1839</strain>
    </source>
</reference>
<protein>
    <submittedName>
        <fullName evidence="1">YrzQ family protein</fullName>
    </submittedName>
</protein>
<dbReference type="Proteomes" id="UP000679247">
    <property type="component" value="Chromosome"/>
</dbReference>
<gene>
    <name evidence="1" type="ORF">J1899_15825</name>
</gene>
<proteinExistence type="predicted"/>
<name>A0ABX8F9K9_9BACI</name>
<evidence type="ECO:0000313" key="1">
    <source>
        <dbReference type="EMBL" id="QVY60473.1"/>
    </source>
</evidence>
<accession>A0ABX8F9K9</accession>
<dbReference type="EMBL" id="CP071709">
    <property type="protein sequence ID" value="QVY60473.1"/>
    <property type="molecule type" value="Genomic_DNA"/>
</dbReference>
<evidence type="ECO:0000313" key="2">
    <source>
        <dbReference type="Proteomes" id="UP000679247"/>
    </source>
</evidence>
<dbReference type="Pfam" id="PF13056">
    <property type="entry name" value="DUF3918"/>
    <property type="match status" value="1"/>
</dbReference>